<gene>
    <name evidence="1" type="ORF">L6452_08776</name>
</gene>
<keyword evidence="2" id="KW-1185">Reference proteome</keyword>
<evidence type="ECO:0000313" key="2">
    <source>
        <dbReference type="Proteomes" id="UP001055879"/>
    </source>
</evidence>
<sequence>MMKKQIPSTPLKKSKIRILMMKNQMKETNKETKKGLNRFHKPRRKSIDRLHKPIENDEEKDEHLLRNQKRNPNQMKEEEDKRVSSSHSTNPRKFKLKVKGRVVEWSGRAGKKEYGVEAKMTLQVRHGHRLLDNWQLGTSAF</sequence>
<protein>
    <submittedName>
        <fullName evidence="1">Uncharacterized protein</fullName>
    </submittedName>
</protein>
<reference evidence="2" key="1">
    <citation type="journal article" date="2022" name="Mol. Ecol. Resour.">
        <title>The genomes of chicory, endive, great burdock and yacon provide insights into Asteraceae palaeo-polyploidization history and plant inulin production.</title>
        <authorList>
            <person name="Fan W."/>
            <person name="Wang S."/>
            <person name="Wang H."/>
            <person name="Wang A."/>
            <person name="Jiang F."/>
            <person name="Liu H."/>
            <person name="Zhao H."/>
            <person name="Xu D."/>
            <person name="Zhang Y."/>
        </authorList>
    </citation>
    <scope>NUCLEOTIDE SEQUENCE [LARGE SCALE GENOMIC DNA]</scope>
    <source>
        <strain evidence="2">cv. Niubang</strain>
    </source>
</reference>
<accession>A0ACB9DIP8</accession>
<name>A0ACB9DIP8_ARCLA</name>
<organism evidence="1 2">
    <name type="scientific">Arctium lappa</name>
    <name type="common">Greater burdock</name>
    <name type="synonym">Lappa major</name>
    <dbReference type="NCBI Taxonomy" id="4217"/>
    <lineage>
        <taxon>Eukaryota</taxon>
        <taxon>Viridiplantae</taxon>
        <taxon>Streptophyta</taxon>
        <taxon>Embryophyta</taxon>
        <taxon>Tracheophyta</taxon>
        <taxon>Spermatophyta</taxon>
        <taxon>Magnoliopsida</taxon>
        <taxon>eudicotyledons</taxon>
        <taxon>Gunneridae</taxon>
        <taxon>Pentapetalae</taxon>
        <taxon>asterids</taxon>
        <taxon>campanulids</taxon>
        <taxon>Asterales</taxon>
        <taxon>Asteraceae</taxon>
        <taxon>Carduoideae</taxon>
        <taxon>Cardueae</taxon>
        <taxon>Arctiinae</taxon>
        <taxon>Arctium</taxon>
    </lineage>
</organism>
<proteinExistence type="predicted"/>
<reference evidence="1 2" key="2">
    <citation type="journal article" date="2022" name="Mol. Ecol. Resour.">
        <title>The genomes of chicory, endive, great burdock and yacon provide insights into Asteraceae paleo-polyploidization history and plant inulin production.</title>
        <authorList>
            <person name="Fan W."/>
            <person name="Wang S."/>
            <person name="Wang H."/>
            <person name="Wang A."/>
            <person name="Jiang F."/>
            <person name="Liu H."/>
            <person name="Zhao H."/>
            <person name="Xu D."/>
            <person name="Zhang Y."/>
        </authorList>
    </citation>
    <scope>NUCLEOTIDE SEQUENCE [LARGE SCALE GENOMIC DNA]</scope>
    <source>
        <strain evidence="2">cv. Niubang</strain>
    </source>
</reference>
<evidence type="ECO:0000313" key="1">
    <source>
        <dbReference type="EMBL" id="KAI3746346.1"/>
    </source>
</evidence>
<dbReference type="Proteomes" id="UP001055879">
    <property type="component" value="Linkage Group LG03"/>
</dbReference>
<dbReference type="EMBL" id="CM042049">
    <property type="protein sequence ID" value="KAI3746346.1"/>
    <property type="molecule type" value="Genomic_DNA"/>
</dbReference>
<comment type="caution">
    <text evidence="1">The sequence shown here is derived from an EMBL/GenBank/DDBJ whole genome shotgun (WGS) entry which is preliminary data.</text>
</comment>